<keyword evidence="3" id="KW-0804">Transcription</keyword>
<dbReference type="InterPro" id="IPR050679">
    <property type="entry name" value="Bact_HTH_transcr_reg"/>
</dbReference>
<dbReference type="Pfam" id="PF00392">
    <property type="entry name" value="GntR"/>
    <property type="match status" value="1"/>
</dbReference>
<reference evidence="5" key="1">
    <citation type="submission" date="2020-02" db="EMBL/GenBank/DDBJ databases">
        <authorList>
            <person name="Shen X.-R."/>
            <person name="Zhang Y.-X."/>
        </authorList>
    </citation>
    <scope>NUCLEOTIDE SEQUENCE</scope>
    <source>
        <strain evidence="5">SYP-B3998</strain>
    </source>
</reference>
<dbReference type="Gene3D" id="1.10.10.10">
    <property type="entry name" value="Winged helix-like DNA-binding domain superfamily/Winged helix DNA-binding domain"/>
    <property type="match status" value="1"/>
</dbReference>
<protein>
    <submittedName>
        <fullName evidence="5">GntR family transcriptional regulator</fullName>
    </submittedName>
</protein>
<dbReference type="PANTHER" id="PTHR44846:SF1">
    <property type="entry name" value="MANNOSYL-D-GLYCERATE TRANSPORT_METABOLISM SYSTEM REPRESSOR MNGR-RELATED"/>
    <property type="match status" value="1"/>
</dbReference>
<evidence type="ECO:0000256" key="3">
    <source>
        <dbReference type="ARBA" id="ARBA00023163"/>
    </source>
</evidence>
<dbReference type="Gene3D" id="3.40.1410.10">
    <property type="entry name" value="Chorismate lyase-like"/>
    <property type="match status" value="1"/>
</dbReference>
<dbReference type="SUPFAM" id="SSF46785">
    <property type="entry name" value="Winged helix' DNA-binding domain"/>
    <property type="match status" value="1"/>
</dbReference>
<evidence type="ECO:0000313" key="5">
    <source>
        <dbReference type="EMBL" id="NEW04923.1"/>
    </source>
</evidence>
<dbReference type="SUPFAM" id="SSF64288">
    <property type="entry name" value="Chorismate lyase-like"/>
    <property type="match status" value="1"/>
</dbReference>
<evidence type="ECO:0000256" key="1">
    <source>
        <dbReference type="ARBA" id="ARBA00023015"/>
    </source>
</evidence>
<keyword evidence="1" id="KW-0805">Transcription regulation</keyword>
<gene>
    <name evidence="5" type="ORF">GK047_02685</name>
</gene>
<dbReference type="SMART" id="SM00866">
    <property type="entry name" value="UTRA"/>
    <property type="match status" value="1"/>
</dbReference>
<dbReference type="SMART" id="SM00345">
    <property type="entry name" value="HTH_GNTR"/>
    <property type="match status" value="1"/>
</dbReference>
<feature type="domain" description="HTH gntR-type" evidence="4">
    <location>
        <begin position="7"/>
        <end position="75"/>
    </location>
</feature>
<dbReference type="InterPro" id="IPR036390">
    <property type="entry name" value="WH_DNA-bd_sf"/>
</dbReference>
<dbReference type="InterPro" id="IPR036388">
    <property type="entry name" value="WH-like_DNA-bd_sf"/>
</dbReference>
<sequence>MSTTKGKAIYMKVQQNLMDNIQAGVYGEGAKLPTEDELCGIHKVSRPTVRRALQQLELAGLIKKIHGKGTFVTPDNSQIIHRLQAPMISYPEHMQALRRRSETSVLASTVISADANLSEHLHVPAQSPLTKLVRLRVSANVPVSYEVSYIPWQLAPGLSNDICNGSLYEQLRENYGLQIDHSIDTLEPIIADDAIAQLLQIAPGKLSFQLKTISYLADQTPFEYNESILRSDTSKFIIERRHT</sequence>
<dbReference type="Pfam" id="PF07702">
    <property type="entry name" value="UTRA"/>
    <property type="match status" value="1"/>
</dbReference>
<dbReference type="PROSITE" id="PS50949">
    <property type="entry name" value="HTH_GNTR"/>
    <property type="match status" value="1"/>
</dbReference>
<organism evidence="5">
    <name type="scientific">Paenibacillus sp. SYP-B3998</name>
    <dbReference type="NCBI Taxonomy" id="2678564"/>
    <lineage>
        <taxon>Bacteria</taxon>
        <taxon>Bacillati</taxon>
        <taxon>Bacillota</taxon>
        <taxon>Bacilli</taxon>
        <taxon>Bacillales</taxon>
        <taxon>Paenibacillaceae</taxon>
        <taxon>Paenibacillus</taxon>
    </lineage>
</organism>
<accession>A0A6G3ZRU3</accession>
<dbReference type="InterPro" id="IPR000524">
    <property type="entry name" value="Tscrpt_reg_HTH_GntR"/>
</dbReference>
<dbReference type="CDD" id="cd07377">
    <property type="entry name" value="WHTH_GntR"/>
    <property type="match status" value="1"/>
</dbReference>
<dbReference type="GO" id="GO:0003677">
    <property type="term" value="F:DNA binding"/>
    <property type="evidence" value="ECO:0007669"/>
    <property type="project" value="UniProtKB-KW"/>
</dbReference>
<comment type="caution">
    <text evidence="5">The sequence shown here is derived from an EMBL/GenBank/DDBJ whole genome shotgun (WGS) entry which is preliminary data.</text>
</comment>
<dbReference type="EMBL" id="JAAIKC010000001">
    <property type="protein sequence ID" value="NEW04923.1"/>
    <property type="molecule type" value="Genomic_DNA"/>
</dbReference>
<dbReference type="PANTHER" id="PTHR44846">
    <property type="entry name" value="MANNOSYL-D-GLYCERATE TRANSPORT/METABOLISM SYSTEM REPRESSOR MNGR-RELATED"/>
    <property type="match status" value="1"/>
</dbReference>
<name>A0A6G3ZRU3_9BACL</name>
<dbReference type="GO" id="GO:0045892">
    <property type="term" value="P:negative regulation of DNA-templated transcription"/>
    <property type="evidence" value="ECO:0007669"/>
    <property type="project" value="TreeGrafter"/>
</dbReference>
<dbReference type="GO" id="GO:0003700">
    <property type="term" value="F:DNA-binding transcription factor activity"/>
    <property type="evidence" value="ECO:0007669"/>
    <property type="project" value="InterPro"/>
</dbReference>
<dbReference type="PRINTS" id="PR00035">
    <property type="entry name" value="HTHGNTR"/>
</dbReference>
<proteinExistence type="predicted"/>
<evidence type="ECO:0000256" key="2">
    <source>
        <dbReference type="ARBA" id="ARBA00023125"/>
    </source>
</evidence>
<evidence type="ECO:0000259" key="4">
    <source>
        <dbReference type="PROSITE" id="PS50949"/>
    </source>
</evidence>
<dbReference type="InterPro" id="IPR028978">
    <property type="entry name" value="Chorismate_lyase_/UTRA_dom_sf"/>
</dbReference>
<keyword evidence="2" id="KW-0238">DNA-binding</keyword>
<dbReference type="AlphaFoldDB" id="A0A6G3ZRU3"/>
<dbReference type="RefSeq" id="WP_163940793.1">
    <property type="nucleotide sequence ID" value="NZ_JAAIKC010000001.1"/>
</dbReference>
<dbReference type="InterPro" id="IPR011663">
    <property type="entry name" value="UTRA"/>
</dbReference>